<dbReference type="EMBL" id="BK016038">
    <property type="protein sequence ID" value="DAF90852.1"/>
    <property type="molecule type" value="Genomic_DNA"/>
</dbReference>
<evidence type="ECO:0000313" key="1">
    <source>
        <dbReference type="EMBL" id="DAF90852.1"/>
    </source>
</evidence>
<sequence length="295" mass="31632">MSLFQDQAERIANKALTSAKSRAASGVNARLSAAQETLRKGVGAEAQRVASGLDAATGGLAERLTGTSLEGYAGQYAAGLVDTAANRLRGKVNRAIRNFGGRGFGGTPGTFWSTHSIIMGGVTPAEAKKIFDDVHGQVYARKNLWMIEVTSNLNYGEQNLPQLFNLFATEVSYSPCIMTGEAVKIGGANYDAVRGHEPSELSITTYDDAQGTIKKWFAAHHHAASATDGTIAEPATYAIKVRIIHAAITDGTARNAFKVSGYFRPNNIECSLSRSDDGMEEVQMTFTQLDTFMRP</sequence>
<accession>A0A8S5U8R6</accession>
<name>A0A8S5U8R6_9CAUD</name>
<organism evidence="1">
    <name type="scientific">Myoviridae sp. ctZhz2</name>
    <dbReference type="NCBI Taxonomy" id="2825129"/>
    <lineage>
        <taxon>Viruses</taxon>
        <taxon>Duplodnaviria</taxon>
        <taxon>Heunggongvirae</taxon>
        <taxon>Uroviricota</taxon>
        <taxon>Caudoviricetes</taxon>
    </lineage>
</organism>
<reference evidence="1" key="1">
    <citation type="journal article" date="2021" name="Proc. Natl. Acad. Sci. U.S.A.">
        <title>A Catalog of Tens of Thousands of Viruses from Human Metagenomes Reveals Hidden Associations with Chronic Diseases.</title>
        <authorList>
            <person name="Tisza M.J."/>
            <person name="Buck C.B."/>
        </authorList>
    </citation>
    <scope>NUCLEOTIDE SEQUENCE</scope>
    <source>
        <strain evidence="1">CtZhz2</strain>
    </source>
</reference>
<proteinExistence type="predicted"/>
<protein>
    <recommendedName>
        <fullName evidence="2">Phage tail protein</fullName>
    </recommendedName>
</protein>
<evidence type="ECO:0008006" key="2">
    <source>
        <dbReference type="Google" id="ProtNLM"/>
    </source>
</evidence>